<evidence type="ECO:0000256" key="6">
    <source>
        <dbReference type="SAM" id="Phobius"/>
    </source>
</evidence>
<dbReference type="Gene3D" id="1.20.1250.20">
    <property type="entry name" value="MFS general substrate transporter like domains"/>
    <property type="match status" value="1"/>
</dbReference>
<protein>
    <recommendedName>
        <fullName evidence="9">Major facilitator superfamily domain-containing protein</fullName>
    </recommendedName>
</protein>
<feature type="region of interest" description="Disordered" evidence="5">
    <location>
        <begin position="1"/>
        <end position="40"/>
    </location>
</feature>
<evidence type="ECO:0000256" key="4">
    <source>
        <dbReference type="ARBA" id="ARBA00023136"/>
    </source>
</evidence>
<dbReference type="SUPFAM" id="SSF103473">
    <property type="entry name" value="MFS general substrate transporter"/>
    <property type="match status" value="1"/>
</dbReference>
<evidence type="ECO:0000256" key="2">
    <source>
        <dbReference type="ARBA" id="ARBA00022692"/>
    </source>
</evidence>
<feature type="transmembrane region" description="Helical" evidence="6">
    <location>
        <begin position="171"/>
        <end position="195"/>
    </location>
</feature>
<evidence type="ECO:0000313" key="7">
    <source>
        <dbReference type="EMBL" id="AOW01306.1"/>
    </source>
</evidence>
<dbReference type="AlphaFoldDB" id="A0A1D8N6Q4"/>
<sequence length="520" mass="56575">MNGSPLANPPTTTTGRTTSPVVQPQTRTQITTQTQLPSQSTHHYPSLGYFKRPGVTILVTSLFFFYLGYGVLQLTGPDAFLIAVCRRTLNDGSLTEYASACQTDAIHTKVATMGGRLRTAGSLVGLLVKIHIYKLSDRYGRKPVIVMSMVAVLFAYLLQWGFVTYALSVPLFLWIIPNIVFCTHFLMDFFLIYLADAASASKGKRNLQELATDVSFFYAFILFLGALIGPMLANTVVATNAAGSSFAEMSKLGLMLVFAGVCCVVVILPESTTLESRDRATVKWDAEWSVLKWDERLIYVFNFVAPISKVLRLAPSPQDKRKNSFLLAYLALFGLYGTSQYTGFLFYKRQWNWGMQEITILNVEVTIILIVSQIFLGPLFVNTAEKLLNNTTSSTPVAILGCKLQAVLTFVVGFFQLLFASQTIGTLAAILSGLSGTFISSTIALQMGLGPPENMSVIMGGIGVARSLVAVPSEMILAVLFVTTISAPRIYQAALMAVDAVSLVLLGAASRENTGSIMLP</sequence>
<dbReference type="VEuPathDB" id="FungiDB:YALI1_B08401g"/>
<dbReference type="GeneID" id="2907603"/>
<dbReference type="RefSeq" id="XP_500564.3">
    <property type="nucleotide sequence ID" value="XM_500564.3"/>
</dbReference>
<keyword evidence="2 6" id="KW-0812">Transmembrane</keyword>
<accession>A0A1D8N6Q4</accession>
<feature type="transmembrane region" description="Helical" evidence="6">
    <location>
        <begin position="326"/>
        <end position="347"/>
    </location>
</feature>
<feature type="transmembrane region" description="Helical" evidence="6">
    <location>
        <begin position="216"/>
        <end position="237"/>
    </location>
</feature>
<gene>
    <name evidence="7" type="ORF">YALI1_B08401g</name>
</gene>
<feature type="transmembrane region" description="Helical" evidence="6">
    <location>
        <begin position="457"/>
        <end position="483"/>
    </location>
</feature>
<dbReference type="PANTHER" id="PTHR23507:SF1">
    <property type="entry name" value="FI18259P1-RELATED"/>
    <property type="match status" value="1"/>
</dbReference>
<feature type="transmembrane region" description="Helical" evidence="6">
    <location>
        <begin position="426"/>
        <end position="445"/>
    </location>
</feature>
<dbReference type="InterPro" id="IPR036259">
    <property type="entry name" value="MFS_trans_sf"/>
</dbReference>
<evidence type="ECO:0000256" key="3">
    <source>
        <dbReference type="ARBA" id="ARBA00022989"/>
    </source>
</evidence>
<dbReference type="PANTHER" id="PTHR23507">
    <property type="entry name" value="ZGC:174356"/>
    <property type="match status" value="1"/>
</dbReference>
<dbReference type="VEuPathDB" id="FungiDB:YALI0_B06347g"/>
<proteinExistence type="predicted"/>
<feature type="transmembrane region" description="Helical" evidence="6">
    <location>
        <begin position="359"/>
        <end position="377"/>
    </location>
</feature>
<name>A0A1D8N6Q4_YARLL</name>
<organism evidence="7 8">
    <name type="scientific">Yarrowia lipolytica</name>
    <name type="common">Candida lipolytica</name>
    <dbReference type="NCBI Taxonomy" id="4952"/>
    <lineage>
        <taxon>Eukaryota</taxon>
        <taxon>Fungi</taxon>
        <taxon>Dikarya</taxon>
        <taxon>Ascomycota</taxon>
        <taxon>Saccharomycotina</taxon>
        <taxon>Dipodascomycetes</taxon>
        <taxon>Dipodascales</taxon>
        <taxon>Dipodascales incertae sedis</taxon>
        <taxon>Yarrowia</taxon>
    </lineage>
</organism>
<dbReference type="EMBL" id="CP017554">
    <property type="protein sequence ID" value="AOW01306.1"/>
    <property type="molecule type" value="Genomic_DNA"/>
</dbReference>
<reference evidence="7 8" key="1">
    <citation type="journal article" date="2016" name="PLoS ONE">
        <title>Sequence Assembly of Yarrowia lipolytica Strain W29/CLIB89 Shows Transposable Element Diversity.</title>
        <authorList>
            <person name="Magnan C."/>
            <person name="Yu J."/>
            <person name="Chang I."/>
            <person name="Jahn E."/>
            <person name="Kanomata Y."/>
            <person name="Wu J."/>
            <person name="Zeller M."/>
            <person name="Oakes M."/>
            <person name="Baldi P."/>
            <person name="Sandmeyer S."/>
        </authorList>
    </citation>
    <scope>NUCLEOTIDE SEQUENCE [LARGE SCALE GENOMIC DNA]</scope>
    <source>
        <strain evidence="8">CLIB89(W29)</strain>
    </source>
</reference>
<feature type="transmembrane region" description="Helical" evidence="6">
    <location>
        <begin position="54"/>
        <end position="72"/>
    </location>
</feature>
<feature type="transmembrane region" description="Helical" evidence="6">
    <location>
        <begin position="144"/>
        <end position="165"/>
    </location>
</feature>
<dbReference type="GO" id="GO:0016020">
    <property type="term" value="C:membrane"/>
    <property type="evidence" value="ECO:0007669"/>
    <property type="project" value="UniProtKB-SubCell"/>
</dbReference>
<feature type="transmembrane region" description="Helical" evidence="6">
    <location>
        <begin position="297"/>
        <end position="314"/>
    </location>
</feature>
<keyword evidence="4 6" id="KW-0472">Membrane</keyword>
<dbReference type="Proteomes" id="UP000182444">
    <property type="component" value="Chromosome 1B"/>
</dbReference>
<evidence type="ECO:0000256" key="5">
    <source>
        <dbReference type="SAM" id="MobiDB-lite"/>
    </source>
</evidence>
<feature type="compositionally biased region" description="Low complexity" evidence="5">
    <location>
        <begin position="11"/>
        <end position="35"/>
    </location>
</feature>
<feature type="transmembrane region" description="Helical" evidence="6">
    <location>
        <begin position="397"/>
        <end position="419"/>
    </location>
</feature>
<evidence type="ECO:0000313" key="8">
    <source>
        <dbReference type="Proteomes" id="UP000182444"/>
    </source>
</evidence>
<evidence type="ECO:0008006" key="9">
    <source>
        <dbReference type="Google" id="ProtNLM"/>
    </source>
</evidence>
<dbReference type="KEGG" id="yli:2907603"/>
<keyword evidence="3 6" id="KW-1133">Transmembrane helix</keyword>
<evidence type="ECO:0000256" key="1">
    <source>
        <dbReference type="ARBA" id="ARBA00004141"/>
    </source>
</evidence>
<comment type="subcellular location">
    <subcellularLocation>
        <location evidence="1">Membrane</location>
        <topology evidence="1">Multi-pass membrane protein</topology>
    </subcellularLocation>
</comment>
<dbReference type="GO" id="GO:0022857">
    <property type="term" value="F:transmembrane transporter activity"/>
    <property type="evidence" value="ECO:0007669"/>
    <property type="project" value="TreeGrafter"/>
</dbReference>
<feature type="transmembrane region" description="Helical" evidence="6">
    <location>
        <begin position="249"/>
        <end position="269"/>
    </location>
</feature>